<dbReference type="PATRIC" id="fig|1246995.3.peg.4954"/>
<name>U5W1R3_9ACTN</name>
<dbReference type="HOGENOM" id="CLU_2115737_0_0_11"/>
<dbReference type="eggNOG" id="ENOG502ZWW8">
    <property type="taxonomic scope" value="Bacteria"/>
</dbReference>
<feature type="region of interest" description="Disordered" evidence="1">
    <location>
        <begin position="80"/>
        <end position="114"/>
    </location>
</feature>
<organism evidence="2 3">
    <name type="scientific">Actinoplanes friuliensis DSM 7358</name>
    <dbReference type="NCBI Taxonomy" id="1246995"/>
    <lineage>
        <taxon>Bacteria</taxon>
        <taxon>Bacillati</taxon>
        <taxon>Actinomycetota</taxon>
        <taxon>Actinomycetes</taxon>
        <taxon>Micromonosporales</taxon>
        <taxon>Micromonosporaceae</taxon>
        <taxon>Actinoplanes</taxon>
    </lineage>
</organism>
<dbReference type="EMBL" id="CP006272">
    <property type="protein sequence ID" value="AGZ43158.1"/>
    <property type="molecule type" value="Genomic_DNA"/>
</dbReference>
<protein>
    <submittedName>
        <fullName evidence="2">Uncharacterized protein</fullName>
    </submittedName>
</protein>
<dbReference type="RefSeq" id="WP_023363748.1">
    <property type="nucleotide sequence ID" value="NC_022657.1"/>
</dbReference>
<sequence>MDGATAGTEPATISDTERAVYGSVTSLELRAFLDAWTTRRLGSPIEKVRFRAGRIDVVWGVELGDGRTVVIKTHRPPVDLDAARSPAKPSSCWPKQASLAQCRWPDRTRSKAGS</sequence>
<evidence type="ECO:0000256" key="1">
    <source>
        <dbReference type="SAM" id="MobiDB-lite"/>
    </source>
</evidence>
<feature type="compositionally biased region" description="Basic and acidic residues" evidence="1">
    <location>
        <begin position="104"/>
        <end position="114"/>
    </location>
</feature>
<evidence type="ECO:0000313" key="3">
    <source>
        <dbReference type="Proteomes" id="UP000017746"/>
    </source>
</evidence>
<reference evidence="2 3" key="1">
    <citation type="journal article" date="2014" name="J. Biotechnol.">
        <title>Complete genome sequence of the actinobacterium Actinoplanes friuliensis HAG 010964, producer of the lipopeptide antibiotic friulimycin.</title>
        <authorList>
            <person name="Ruckert C."/>
            <person name="Szczepanowski R."/>
            <person name="Albersmeier A."/>
            <person name="Goesmann A."/>
            <person name="Fischer N."/>
            <person name="Steinkamper A."/>
            <person name="Puhler A."/>
            <person name="Biener R."/>
            <person name="Schwartz D."/>
            <person name="Kalinowski J."/>
        </authorList>
    </citation>
    <scope>NUCLEOTIDE SEQUENCE [LARGE SCALE GENOMIC DNA]</scope>
    <source>
        <strain evidence="2 3">DSM 7358</strain>
    </source>
</reference>
<dbReference type="STRING" id="1246995.AFR_24460"/>
<dbReference type="Proteomes" id="UP000017746">
    <property type="component" value="Chromosome"/>
</dbReference>
<proteinExistence type="predicted"/>
<dbReference type="AlphaFoldDB" id="U5W1R3"/>
<gene>
    <name evidence="2" type="ORF">AFR_24460</name>
</gene>
<accession>U5W1R3</accession>
<evidence type="ECO:0000313" key="2">
    <source>
        <dbReference type="EMBL" id="AGZ43158.1"/>
    </source>
</evidence>
<keyword evidence="3" id="KW-1185">Reference proteome</keyword>
<dbReference type="KEGG" id="afs:AFR_24460"/>